<dbReference type="CDD" id="cd00009">
    <property type="entry name" value="AAA"/>
    <property type="match status" value="1"/>
</dbReference>
<feature type="compositionally biased region" description="Acidic residues" evidence="1">
    <location>
        <begin position="582"/>
        <end position="600"/>
    </location>
</feature>
<evidence type="ECO:0000256" key="1">
    <source>
        <dbReference type="SAM" id="MobiDB-lite"/>
    </source>
</evidence>
<dbReference type="GO" id="GO:0005524">
    <property type="term" value="F:ATP binding"/>
    <property type="evidence" value="ECO:0007669"/>
    <property type="project" value="InterPro"/>
</dbReference>
<gene>
    <name evidence="3" type="ORF">ACO22_02019</name>
</gene>
<feature type="region of interest" description="Disordered" evidence="1">
    <location>
        <begin position="177"/>
        <end position="244"/>
    </location>
</feature>
<dbReference type="Proteomes" id="UP000242814">
    <property type="component" value="Unassembled WGS sequence"/>
</dbReference>
<dbReference type="SMART" id="SM00382">
    <property type="entry name" value="AAA"/>
    <property type="match status" value="1"/>
</dbReference>
<feature type="region of interest" description="Disordered" evidence="1">
    <location>
        <begin position="310"/>
        <end position="370"/>
    </location>
</feature>
<reference evidence="3 4" key="1">
    <citation type="submission" date="2016-06" db="EMBL/GenBank/DDBJ databases">
        <authorList>
            <person name="Kjaerup R.B."/>
            <person name="Dalgaard T.S."/>
            <person name="Juul-Madsen H.R."/>
        </authorList>
    </citation>
    <scope>NUCLEOTIDE SEQUENCE [LARGE SCALE GENOMIC DNA]</scope>
    <source>
        <strain evidence="3 4">Pb300</strain>
    </source>
</reference>
<dbReference type="Gene3D" id="3.40.50.300">
    <property type="entry name" value="P-loop containing nucleotide triphosphate hydrolases"/>
    <property type="match status" value="1"/>
</dbReference>
<dbReference type="SUPFAM" id="SSF52540">
    <property type="entry name" value="P-loop containing nucleoside triphosphate hydrolases"/>
    <property type="match status" value="1"/>
</dbReference>
<dbReference type="VEuPathDB" id="FungiDB:PADG_05690"/>
<dbReference type="AlphaFoldDB" id="A0A1D2JKA8"/>
<evidence type="ECO:0000259" key="2">
    <source>
        <dbReference type="SMART" id="SM00382"/>
    </source>
</evidence>
<dbReference type="InterPro" id="IPR003593">
    <property type="entry name" value="AAA+_ATPase"/>
</dbReference>
<dbReference type="GO" id="GO:0016887">
    <property type="term" value="F:ATP hydrolysis activity"/>
    <property type="evidence" value="ECO:0007669"/>
    <property type="project" value="InterPro"/>
</dbReference>
<dbReference type="InterPro" id="IPR027417">
    <property type="entry name" value="P-loop_NTPase"/>
</dbReference>
<dbReference type="Pfam" id="PF00004">
    <property type="entry name" value="AAA"/>
    <property type="match status" value="1"/>
</dbReference>
<dbReference type="EMBL" id="LZYO01000056">
    <property type="protein sequence ID" value="ODH39169.1"/>
    <property type="molecule type" value="Genomic_DNA"/>
</dbReference>
<dbReference type="GO" id="GO:0003677">
    <property type="term" value="F:DNA binding"/>
    <property type="evidence" value="ECO:0007669"/>
    <property type="project" value="TreeGrafter"/>
</dbReference>
<proteinExistence type="predicted"/>
<dbReference type="InterPro" id="IPR003959">
    <property type="entry name" value="ATPase_AAA_core"/>
</dbReference>
<feature type="compositionally biased region" description="Basic and acidic residues" evidence="1">
    <location>
        <begin position="102"/>
        <end position="112"/>
    </location>
</feature>
<protein>
    <recommendedName>
        <fullName evidence="2">AAA+ ATPase domain-containing protein</fullName>
    </recommendedName>
</protein>
<feature type="compositionally biased region" description="Basic and acidic residues" evidence="1">
    <location>
        <begin position="313"/>
        <end position="324"/>
    </location>
</feature>
<feature type="region of interest" description="Disordered" evidence="1">
    <location>
        <begin position="91"/>
        <end position="132"/>
    </location>
</feature>
<feature type="region of interest" description="Disordered" evidence="1">
    <location>
        <begin position="545"/>
        <end position="604"/>
    </location>
</feature>
<accession>A0A1D2JKA8</accession>
<evidence type="ECO:0000313" key="3">
    <source>
        <dbReference type="EMBL" id="ODH39169.1"/>
    </source>
</evidence>
<dbReference type="GO" id="GO:0005634">
    <property type="term" value="C:nucleus"/>
    <property type="evidence" value="ECO:0007669"/>
    <property type="project" value="TreeGrafter"/>
</dbReference>
<comment type="caution">
    <text evidence="3">The sequence shown here is derived from an EMBL/GenBank/DDBJ whole genome shotgun (WGS) entry which is preliminary data.</text>
</comment>
<feature type="region of interest" description="Disordered" evidence="1">
    <location>
        <begin position="691"/>
        <end position="717"/>
    </location>
</feature>
<sequence>MTSGPCTRSLGKVGRFCGLEDEALTDICEGPTDNNLISSAPQPLQPEGPIDAATAKDYIANISVNPTSGSDSPNQNGGRVLSCSNKKRDAALQLHPEHKLRKLETSLSKEGDANSSRKKRRKTGTQDSAGQVTAIGPLRRLLIKDNPIPALGVQFESSARNEPDIPEQKCLVQKDSQNFVSSSLPESSQPHLKPVATNTRSDGPPVKTLKLNPNGKLLSSPDRPKNEGPGPEEPSKRKSALLKRDEGQSLVVVLKYGAKKESRPPLGQLINEIICGQKRYPVVKEAPAIAIPNPPPPRPTKPTHPFFMSKSTQKSEEKGVRRESPFPIHPRGGREVQPAIANQPYRMDNSQTVTSGVRSHHPKYSDPIDPIWPPREAVHIRGLPSSNKTIGSFLDFEERKAKGLPTTIPECENILSVQSRLMLQATRRLLMKKILRHPGKRTCSRGSLFETVMNRFGLSLATAQTIGENFPCRRARSPYTSHPAVAQLLTSIRSSTTAFDRGEFDDIPWTHKYAPNGAGSVLQLGTEALLLRKWLQNLIVSTVHTGTGGSDGKQSKQTPDESTKRKKKRKRPRDLDKFIVSSDDESQMDEIDAPDHEDELAGGVTISSKRTVVRSDTLTTDSKSAPEKRSVANSILLSGPSGCGKTAAVYAVAKELGFEIFEINAGSRRNAKDVVERVGDMTQNHLVQLPGQVNKNSPATSSLKSMFSTTSNENEMPGNMEGFFKSRTNPVDKKRTHAAAGTSLCGSESVLKSQPSQKQSLILLEEVDVLFEEDKQFWSGVLALISQSKRPIIMTCNDERLLPLEQLKLHAILRFRQSPCDLAADYLFLLAANEGHILDRERLSELYTVMRRDLRATIMQMDFWCQMAVGSKKAGLDWLAKRPLLRDEHEKEADFPKVVSTDTYVHGMGLVGHDIACDEVDSYERRSQLMLECLEQWHMGLMDWHESKILRDVSLGHDGQSLLEALAQESEEADMKGNLDIICRCSPEELTQDVFDPSWPEMTGKQRSTYTEGYQLLQTDPLIDYARLPTKIGVSISVLLETCFNKSSSTDEEAVIQQALEKFSPEKLVYFNRFELRDILEPITVNPDPFNQSSGRQSFSFDNCIAPISEDLAPYIRTIVACDLRLEQQRLALSGLISQDSVGNKRYRTTRASRAALEGGDKASIRKERWFSGKFNPKSVLATGGAGWQDVLGQELQRLGGERGVGGDSTGKGSVDEDECGSSSEEGI</sequence>
<organism evidence="3 4">
    <name type="scientific">Paracoccidioides brasiliensis</name>
    <dbReference type="NCBI Taxonomy" id="121759"/>
    <lineage>
        <taxon>Eukaryota</taxon>
        <taxon>Fungi</taxon>
        <taxon>Dikarya</taxon>
        <taxon>Ascomycota</taxon>
        <taxon>Pezizomycotina</taxon>
        <taxon>Eurotiomycetes</taxon>
        <taxon>Eurotiomycetidae</taxon>
        <taxon>Onygenales</taxon>
        <taxon>Ajellomycetaceae</taxon>
        <taxon>Paracoccidioides</taxon>
    </lineage>
</organism>
<dbReference type="PANTHER" id="PTHR23389">
    <property type="entry name" value="CHROMOSOME TRANSMISSION FIDELITY FACTOR 18"/>
    <property type="match status" value="1"/>
</dbReference>
<feature type="compositionally biased region" description="Polar residues" evidence="1">
    <location>
        <begin position="691"/>
        <end position="714"/>
    </location>
</feature>
<feature type="compositionally biased region" description="Polar residues" evidence="1">
    <location>
        <begin position="177"/>
        <end position="201"/>
    </location>
</feature>
<evidence type="ECO:0000313" key="4">
    <source>
        <dbReference type="Proteomes" id="UP000242814"/>
    </source>
</evidence>
<name>A0A1D2JKA8_PARBR</name>
<dbReference type="PANTHER" id="PTHR23389:SF21">
    <property type="entry name" value="ATPASE FAMILY AAA DOMAIN-CONTAINING PROTEIN 5"/>
    <property type="match status" value="1"/>
</dbReference>
<feature type="compositionally biased region" description="Polar residues" evidence="1">
    <location>
        <begin position="348"/>
        <end position="357"/>
    </location>
</feature>
<feature type="region of interest" description="Disordered" evidence="1">
    <location>
        <begin position="1199"/>
        <end position="1228"/>
    </location>
</feature>
<feature type="domain" description="AAA+ ATPase" evidence="2">
    <location>
        <begin position="631"/>
        <end position="819"/>
    </location>
</feature>
<dbReference type="VEuPathDB" id="FungiDB:PABG_05029"/>